<dbReference type="Pfam" id="PF24758">
    <property type="entry name" value="LRR_At5g56370"/>
    <property type="match status" value="1"/>
</dbReference>
<gene>
    <name evidence="2" type="ORF">PIB30_074501</name>
</gene>
<dbReference type="InterPro" id="IPR053781">
    <property type="entry name" value="F-box_AtFBL13-like"/>
</dbReference>
<proteinExistence type="predicted"/>
<dbReference type="Gene3D" id="1.20.1280.50">
    <property type="match status" value="1"/>
</dbReference>
<dbReference type="SMART" id="SM00579">
    <property type="entry name" value="FBD"/>
    <property type="match status" value="1"/>
</dbReference>
<dbReference type="PROSITE" id="PS50181">
    <property type="entry name" value="FBOX"/>
    <property type="match status" value="1"/>
</dbReference>
<accession>A0ABU6VN35</accession>
<dbReference type="SMART" id="SM00256">
    <property type="entry name" value="FBOX"/>
    <property type="match status" value="1"/>
</dbReference>
<dbReference type="InterPro" id="IPR050232">
    <property type="entry name" value="FBL13/AtMIF1-like"/>
</dbReference>
<evidence type="ECO:0000313" key="2">
    <source>
        <dbReference type="EMBL" id="MED6175012.1"/>
    </source>
</evidence>
<dbReference type="InterPro" id="IPR036047">
    <property type="entry name" value="F-box-like_dom_sf"/>
</dbReference>
<evidence type="ECO:0000259" key="1">
    <source>
        <dbReference type="PROSITE" id="PS50181"/>
    </source>
</evidence>
<dbReference type="Pfam" id="PF00646">
    <property type="entry name" value="F-box"/>
    <property type="match status" value="1"/>
</dbReference>
<name>A0ABU6VN35_9FABA</name>
<dbReference type="PANTHER" id="PTHR31900:SF30">
    <property type="entry name" value="SUPERFAMILY PROTEIN, PUTATIVE-RELATED"/>
    <property type="match status" value="1"/>
</dbReference>
<dbReference type="CDD" id="cd22160">
    <property type="entry name" value="F-box_AtFBL13-like"/>
    <property type="match status" value="1"/>
</dbReference>
<dbReference type="InterPro" id="IPR001810">
    <property type="entry name" value="F-box_dom"/>
</dbReference>
<dbReference type="Pfam" id="PF08387">
    <property type="entry name" value="FBD"/>
    <property type="match status" value="1"/>
</dbReference>
<organism evidence="2 3">
    <name type="scientific">Stylosanthes scabra</name>
    <dbReference type="NCBI Taxonomy" id="79078"/>
    <lineage>
        <taxon>Eukaryota</taxon>
        <taxon>Viridiplantae</taxon>
        <taxon>Streptophyta</taxon>
        <taxon>Embryophyta</taxon>
        <taxon>Tracheophyta</taxon>
        <taxon>Spermatophyta</taxon>
        <taxon>Magnoliopsida</taxon>
        <taxon>eudicotyledons</taxon>
        <taxon>Gunneridae</taxon>
        <taxon>Pentapetalae</taxon>
        <taxon>rosids</taxon>
        <taxon>fabids</taxon>
        <taxon>Fabales</taxon>
        <taxon>Fabaceae</taxon>
        <taxon>Papilionoideae</taxon>
        <taxon>50 kb inversion clade</taxon>
        <taxon>dalbergioids sensu lato</taxon>
        <taxon>Dalbergieae</taxon>
        <taxon>Pterocarpus clade</taxon>
        <taxon>Stylosanthes</taxon>
    </lineage>
</organism>
<dbReference type="InterPro" id="IPR055411">
    <property type="entry name" value="LRR_FXL15/At3g58940/PEG3-like"/>
</dbReference>
<sequence length="326" mass="37622">MSGVDRISVLPDAILCHILSFLPSKTVIETSTLSRRWRDLWHSVPTVDLDDSPFQERTDRFLRFAYAVMLSRDVTQPILNFRLKFENSFIASCDINLWLKKAIQRKVETIEFSPNYYFNVKLPTAVLTCSRLVALKLNNLIVDRVPTVHLPLLKTLDIDLVRFTNGEYLEMILSGCPNIHHLQIKRVGLQPSFIPPAVTFPNLIHVVLFAYRCKWLWIVRLLNSSPRLQVLDIGGDKFTGLLCLPNQPYPETVPGCLLSHLRACTLRNFHADDVDIQFATYILQNARVLNKMTIFCRSSMEGYRYQILRTISMVPRISTTCRVWLE</sequence>
<keyword evidence="3" id="KW-1185">Reference proteome</keyword>
<dbReference type="EMBL" id="JASCZI010151962">
    <property type="protein sequence ID" value="MED6175012.1"/>
    <property type="molecule type" value="Genomic_DNA"/>
</dbReference>
<feature type="domain" description="F-box" evidence="1">
    <location>
        <begin position="4"/>
        <end position="57"/>
    </location>
</feature>
<protein>
    <recommendedName>
        <fullName evidence="1">F-box domain-containing protein</fullName>
    </recommendedName>
</protein>
<dbReference type="InterPro" id="IPR006566">
    <property type="entry name" value="FBD"/>
</dbReference>
<dbReference type="SUPFAM" id="SSF81383">
    <property type="entry name" value="F-box domain"/>
    <property type="match status" value="1"/>
</dbReference>
<dbReference type="SUPFAM" id="SSF52047">
    <property type="entry name" value="RNI-like"/>
    <property type="match status" value="1"/>
</dbReference>
<dbReference type="Proteomes" id="UP001341840">
    <property type="component" value="Unassembled WGS sequence"/>
</dbReference>
<dbReference type="InterPro" id="IPR032675">
    <property type="entry name" value="LRR_dom_sf"/>
</dbReference>
<evidence type="ECO:0000313" key="3">
    <source>
        <dbReference type="Proteomes" id="UP001341840"/>
    </source>
</evidence>
<reference evidence="2 3" key="1">
    <citation type="journal article" date="2023" name="Plants (Basel)">
        <title>Bridging the Gap: Combining Genomics and Transcriptomics Approaches to Understand Stylosanthes scabra, an Orphan Legume from the Brazilian Caatinga.</title>
        <authorList>
            <person name="Ferreira-Neto J.R.C."/>
            <person name="da Silva M.D."/>
            <person name="Binneck E."/>
            <person name="de Melo N.F."/>
            <person name="da Silva R.H."/>
            <person name="de Melo A.L.T.M."/>
            <person name="Pandolfi V."/>
            <person name="Bustamante F.O."/>
            <person name="Brasileiro-Vidal A.C."/>
            <person name="Benko-Iseppon A.M."/>
        </authorList>
    </citation>
    <scope>NUCLEOTIDE SEQUENCE [LARGE SCALE GENOMIC DNA]</scope>
    <source>
        <tissue evidence="2">Leaves</tissue>
    </source>
</reference>
<dbReference type="PANTHER" id="PTHR31900">
    <property type="entry name" value="F-BOX/RNI SUPERFAMILY PROTEIN-RELATED"/>
    <property type="match status" value="1"/>
</dbReference>
<comment type="caution">
    <text evidence="2">The sequence shown here is derived from an EMBL/GenBank/DDBJ whole genome shotgun (WGS) entry which is preliminary data.</text>
</comment>
<dbReference type="Gene3D" id="3.80.10.10">
    <property type="entry name" value="Ribonuclease Inhibitor"/>
    <property type="match status" value="1"/>
</dbReference>